<dbReference type="InParanoid" id="A0A1X7UYN9"/>
<dbReference type="AlphaFoldDB" id="A0A1X7UYN9"/>
<accession>A0A1X7UYN9</accession>
<proteinExistence type="predicted"/>
<keyword evidence="1" id="KW-0812">Transmembrane</keyword>
<sequence>MEKLGFDCSGGAWAFAAVGVGLTSFGCWLAFNENLYVPKEVAMVDTSHCKDFKRLGEYFTVKPNGKVKQKEVLIEGIIKPCESDEVLRSSFKPEMEGVALVETRIRKESIFRPQDMAWYDKKITLSEKESVSSVSFLLVNKYDETQSVRIEHIHRADGFRDLLSYMKNEEKVDESKTLTFPIQRRELPLLLYPCQVFIKERIVKIGKSITVYGKVKPRPGRSSRDDVIVTPVHVSSKPLDSMIHSSADPGIKRFAVFHIVVGLIFCGSAIISMLLKSNSRSL</sequence>
<feature type="transmembrane region" description="Helical" evidence="1">
    <location>
        <begin position="12"/>
        <end position="31"/>
    </location>
</feature>
<dbReference type="EnsemblMetazoa" id="Aqu2.1.33085_001">
    <property type="protein sequence ID" value="Aqu2.1.33085_001"/>
    <property type="gene ID" value="Aqu2.1.33085"/>
</dbReference>
<name>A0A1X7UYN9_AMPQE</name>
<keyword evidence="1" id="KW-1133">Transmembrane helix</keyword>
<dbReference type="PROSITE" id="PS51257">
    <property type="entry name" value="PROKAR_LIPOPROTEIN"/>
    <property type="match status" value="1"/>
</dbReference>
<keyword evidence="1" id="KW-0472">Membrane</keyword>
<organism evidence="2">
    <name type="scientific">Amphimedon queenslandica</name>
    <name type="common">Sponge</name>
    <dbReference type="NCBI Taxonomy" id="400682"/>
    <lineage>
        <taxon>Eukaryota</taxon>
        <taxon>Metazoa</taxon>
        <taxon>Porifera</taxon>
        <taxon>Demospongiae</taxon>
        <taxon>Heteroscleromorpha</taxon>
        <taxon>Haplosclerida</taxon>
        <taxon>Niphatidae</taxon>
        <taxon>Amphimedon</taxon>
    </lineage>
</organism>
<feature type="transmembrane region" description="Helical" evidence="1">
    <location>
        <begin position="254"/>
        <end position="275"/>
    </location>
</feature>
<evidence type="ECO:0000256" key="1">
    <source>
        <dbReference type="SAM" id="Phobius"/>
    </source>
</evidence>
<reference evidence="2" key="1">
    <citation type="submission" date="2017-05" db="UniProtKB">
        <authorList>
            <consortium name="EnsemblMetazoa"/>
        </authorList>
    </citation>
    <scope>IDENTIFICATION</scope>
</reference>
<evidence type="ECO:0000313" key="2">
    <source>
        <dbReference type="EnsemblMetazoa" id="Aqu2.1.33085_001"/>
    </source>
</evidence>
<protein>
    <submittedName>
        <fullName evidence="2">Uncharacterized protein</fullName>
    </submittedName>
</protein>